<accession>A0AAD6UTS2</accession>
<feature type="region of interest" description="Disordered" evidence="1">
    <location>
        <begin position="1"/>
        <end position="24"/>
    </location>
</feature>
<dbReference type="PANTHER" id="PTHR34305">
    <property type="entry name" value="EXPRESSED PROTEIN"/>
    <property type="match status" value="1"/>
</dbReference>
<name>A0AAD6UTS2_9AGAR</name>
<sequence length="862" mass="96690">MGSEPGWNSPERPPQTLRDASQDLHGPGYSEYCENIQEDGGAFYQIGADLFVVNGWDPQKRISKTSWHHLQRTTIGDSVVTVCQCPLSRPDGACVHQQFLTDYGEELFPLDAAFTNDGNQDTVLFSRQELQEDVSLNHFSSTSPNSRSLGGRVIVEYTGNDLGTGRWVCAKDSGNHRCSHILTCRNLLQRLVQIDPSATDQTVSDSSITKVPQGRRAALEIGAVSYLLISPPSWASLESDPQLYERSPAMEDAPDLLRLTETSSCCCSEPRRLFNSSQPILRMECTVYGLYRAWATSIELQACSNSRCRHRLIGPDGREHGIFNYNNRKLFTHDLLDEYTAAYTSSETPFSAWVSVLSRRYKLHSGAHSFVTAEVFRGVWFAYVKLQYLDGSMMCPRCGPSPENTIWDGVTLAFNRKHLLPTLEPPTTMQPESVERTTTRYISNQQLLEDRKVRRLVRRVITGTPLTMESLKKGVPPGAQEEADAEGEDEEDDEDDEQAEATQRGSRSERAIARARSEMLERLDALPAATEGLKRICPSLGALFDDKFGVSTVAQSNVAPNVYRRFFIQISAEESVLQMTTKPALDALEAFITAPTHRNASILVEIPAVHELLSYEKGLGNAFPEITMDVCRWILNRGRAVLNSLVKGPQPPKMPDSSVEKPWQQTGCCYGLPKIRERPRYPKLKHDVRNDVGGKRGAKCSKFYSQYGERRLTGGIMCVWCTHSICYGFHCIPRGEGRNDVFSALITRWEKAPKRVIYDFACALGPYCMIREPAFFCNTQFLIDDFHSVGHTKCSPAAFLKSHCNVDPRLAYINSSAGECGNSGLSRIRKSVSYMSQARAILYTRVFLCIWNRQRIQGLNKQ</sequence>
<evidence type="ECO:0000259" key="2">
    <source>
        <dbReference type="Pfam" id="PF18717"/>
    </source>
</evidence>
<organism evidence="3 4">
    <name type="scientific">Mycena pura</name>
    <dbReference type="NCBI Taxonomy" id="153505"/>
    <lineage>
        <taxon>Eukaryota</taxon>
        <taxon>Fungi</taxon>
        <taxon>Dikarya</taxon>
        <taxon>Basidiomycota</taxon>
        <taxon>Agaricomycotina</taxon>
        <taxon>Agaricomycetes</taxon>
        <taxon>Agaricomycetidae</taxon>
        <taxon>Agaricales</taxon>
        <taxon>Marasmiineae</taxon>
        <taxon>Mycenaceae</taxon>
        <taxon>Mycena</taxon>
    </lineage>
</organism>
<comment type="caution">
    <text evidence="3">The sequence shown here is derived from an EMBL/GenBank/DDBJ whole genome shotgun (WGS) entry which is preliminary data.</text>
</comment>
<feature type="region of interest" description="Disordered" evidence="1">
    <location>
        <begin position="468"/>
        <end position="510"/>
    </location>
</feature>
<feature type="compositionally biased region" description="Acidic residues" evidence="1">
    <location>
        <begin position="481"/>
        <end position="499"/>
    </location>
</feature>
<dbReference type="EMBL" id="JARJCW010000097">
    <property type="protein sequence ID" value="KAJ7194541.1"/>
    <property type="molecule type" value="Genomic_DNA"/>
</dbReference>
<dbReference type="AlphaFoldDB" id="A0AAD6UTS2"/>
<dbReference type="Proteomes" id="UP001219525">
    <property type="component" value="Unassembled WGS sequence"/>
</dbReference>
<proteinExistence type="predicted"/>
<keyword evidence="4" id="KW-1185">Reference proteome</keyword>
<protein>
    <recommendedName>
        <fullName evidence="2">HMG domain-containing protein</fullName>
    </recommendedName>
</protein>
<dbReference type="InterPro" id="IPR040648">
    <property type="entry name" value="HMGXB3_CxC4"/>
</dbReference>
<feature type="domain" description="HMG" evidence="2">
    <location>
        <begin position="257"/>
        <end position="383"/>
    </location>
</feature>
<dbReference type="PANTHER" id="PTHR34305:SF1">
    <property type="entry name" value="SWIM-TYPE DOMAIN-CONTAINING PROTEIN"/>
    <property type="match status" value="1"/>
</dbReference>
<evidence type="ECO:0000313" key="4">
    <source>
        <dbReference type="Proteomes" id="UP001219525"/>
    </source>
</evidence>
<reference evidence="3" key="1">
    <citation type="submission" date="2023-03" db="EMBL/GenBank/DDBJ databases">
        <title>Massive genome expansion in bonnet fungi (Mycena s.s.) driven by repeated elements and novel gene families across ecological guilds.</title>
        <authorList>
            <consortium name="Lawrence Berkeley National Laboratory"/>
            <person name="Harder C.B."/>
            <person name="Miyauchi S."/>
            <person name="Viragh M."/>
            <person name="Kuo A."/>
            <person name="Thoen E."/>
            <person name="Andreopoulos B."/>
            <person name="Lu D."/>
            <person name="Skrede I."/>
            <person name="Drula E."/>
            <person name="Henrissat B."/>
            <person name="Morin E."/>
            <person name="Kohler A."/>
            <person name="Barry K."/>
            <person name="LaButti K."/>
            <person name="Morin E."/>
            <person name="Salamov A."/>
            <person name="Lipzen A."/>
            <person name="Mereny Z."/>
            <person name="Hegedus B."/>
            <person name="Baldrian P."/>
            <person name="Stursova M."/>
            <person name="Weitz H."/>
            <person name="Taylor A."/>
            <person name="Grigoriev I.V."/>
            <person name="Nagy L.G."/>
            <person name="Martin F."/>
            <person name="Kauserud H."/>
        </authorList>
    </citation>
    <scope>NUCLEOTIDE SEQUENCE</scope>
    <source>
        <strain evidence="3">9144</strain>
    </source>
</reference>
<evidence type="ECO:0000256" key="1">
    <source>
        <dbReference type="SAM" id="MobiDB-lite"/>
    </source>
</evidence>
<dbReference type="Pfam" id="PF18717">
    <property type="entry name" value="CxC4"/>
    <property type="match status" value="1"/>
</dbReference>
<gene>
    <name evidence="3" type="ORF">GGX14DRAFT_377908</name>
</gene>
<evidence type="ECO:0000313" key="3">
    <source>
        <dbReference type="EMBL" id="KAJ7194541.1"/>
    </source>
</evidence>